<feature type="domain" description="O-methyltransferase C-terminal" evidence="4">
    <location>
        <begin position="204"/>
        <end position="394"/>
    </location>
</feature>
<keyword evidence="1" id="KW-0489">Methyltransferase</keyword>
<organism evidence="5 6">
    <name type="scientific">Lachnellula suecica</name>
    <dbReference type="NCBI Taxonomy" id="602035"/>
    <lineage>
        <taxon>Eukaryota</taxon>
        <taxon>Fungi</taxon>
        <taxon>Dikarya</taxon>
        <taxon>Ascomycota</taxon>
        <taxon>Pezizomycotina</taxon>
        <taxon>Leotiomycetes</taxon>
        <taxon>Helotiales</taxon>
        <taxon>Lachnaceae</taxon>
        <taxon>Lachnellula</taxon>
    </lineage>
</organism>
<dbReference type="InterPro" id="IPR036388">
    <property type="entry name" value="WH-like_DNA-bd_sf"/>
</dbReference>
<name>A0A8T9BTN7_9HELO</name>
<dbReference type="PANTHER" id="PTHR43712">
    <property type="entry name" value="PUTATIVE (AFU_ORTHOLOGUE AFUA_4G14580)-RELATED"/>
    <property type="match status" value="1"/>
</dbReference>
<gene>
    <name evidence="5" type="primary">gsfB_8</name>
    <name evidence="5" type="ORF">LSUE1_G009380</name>
</gene>
<dbReference type="EMBL" id="QGMK01002571">
    <property type="protein sequence ID" value="TVY57537.1"/>
    <property type="molecule type" value="Genomic_DNA"/>
</dbReference>
<dbReference type="InterPro" id="IPR016461">
    <property type="entry name" value="COMT-like"/>
</dbReference>
<sequence length="421" mass="46949">MSTCSRIAELASIISESTAIVDDYFEAHKLPAPSFDVSGPSRIVIPPQEKQVVDAHIRVLGATDELHRLMQGPTTMLMEISPTDTLSLHGVYAYNMANTFPVGAETTLETISQSCGLNVIDTRRILRHAMTNHIFCEPRPGIVAHTAASRLLAENALIRDFVGIGTEERFISAANTVEALKRHGYAKEPNQSGFSLGHRTTKGLYEELRDHPSRGNRWANAMSAYASRISLDPLINSYDWTSLGSATIVDVGGGYGPVSIGLAKKFPSLKFIVQDFGDVVAEGPKHVLADISHRITFMGYDMMNPQVYEGAEIYFFRAVFHNWTDHYCIKILRNQIPALKPGSRLLINDSCLHEPGSLPWYQEKRRRSMDLQMLSYFGSRERTVSDWEGIFKEADERFEFNGNVAEVNNGTGHLLEVVWKG</sequence>
<keyword evidence="3" id="KW-0949">S-adenosyl-L-methionine</keyword>
<evidence type="ECO:0000256" key="3">
    <source>
        <dbReference type="ARBA" id="ARBA00022691"/>
    </source>
</evidence>
<accession>A0A8T9BTN7</accession>
<dbReference type="Proteomes" id="UP000469558">
    <property type="component" value="Unassembled WGS sequence"/>
</dbReference>
<dbReference type="InterPro" id="IPR029063">
    <property type="entry name" value="SAM-dependent_MTases_sf"/>
</dbReference>
<evidence type="ECO:0000256" key="2">
    <source>
        <dbReference type="ARBA" id="ARBA00022679"/>
    </source>
</evidence>
<keyword evidence="2" id="KW-0808">Transferase</keyword>
<dbReference type="GO" id="GO:0032259">
    <property type="term" value="P:methylation"/>
    <property type="evidence" value="ECO:0007669"/>
    <property type="project" value="UniProtKB-KW"/>
</dbReference>
<dbReference type="Gene3D" id="3.40.50.150">
    <property type="entry name" value="Vaccinia Virus protein VP39"/>
    <property type="match status" value="1"/>
</dbReference>
<dbReference type="OrthoDB" id="1606438at2759"/>
<proteinExistence type="predicted"/>
<evidence type="ECO:0000313" key="6">
    <source>
        <dbReference type="Proteomes" id="UP000469558"/>
    </source>
</evidence>
<evidence type="ECO:0000313" key="5">
    <source>
        <dbReference type="EMBL" id="TVY57537.1"/>
    </source>
</evidence>
<dbReference type="SUPFAM" id="SSF53335">
    <property type="entry name" value="S-adenosyl-L-methionine-dependent methyltransferases"/>
    <property type="match status" value="1"/>
</dbReference>
<dbReference type="PANTHER" id="PTHR43712:SF12">
    <property type="entry name" value="STERIGMATOCYSTIN 8-O-METHYLTRANSFERASE"/>
    <property type="match status" value="1"/>
</dbReference>
<comment type="caution">
    <text evidence="5">The sequence shown here is derived from an EMBL/GenBank/DDBJ whole genome shotgun (WGS) entry which is preliminary data.</text>
</comment>
<dbReference type="Pfam" id="PF00891">
    <property type="entry name" value="Methyltransf_2"/>
    <property type="match status" value="1"/>
</dbReference>
<dbReference type="InterPro" id="IPR001077">
    <property type="entry name" value="COMT_C"/>
</dbReference>
<dbReference type="PROSITE" id="PS51683">
    <property type="entry name" value="SAM_OMT_II"/>
    <property type="match status" value="1"/>
</dbReference>
<dbReference type="Gene3D" id="1.10.10.10">
    <property type="entry name" value="Winged helix-like DNA-binding domain superfamily/Winged helix DNA-binding domain"/>
    <property type="match status" value="1"/>
</dbReference>
<evidence type="ECO:0000259" key="4">
    <source>
        <dbReference type="Pfam" id="PF00891"/>
    </source>
</evidence>
<evidence type="ECO:0000256" key="1">
    <source>
        <dbReference type="ARBA" id="ARBA00022603"/>
    </source>
</evidence>
<keyword evidence="6" id="KW-1185">Reference proteome</keyword>
<protein>
    <submittedName>
        <fullName evidence="5">O-methyltransferase gsfB</fullName>
    </submittedName>
</protein>
<dbReference type="AlphaFoldDB" id="A0A8T9BTN7"/>
<reference evidence="5 6" key="1">
    <citation type="submission" date="2018-05" db="EMBL/GenBank/DDBJ databases">
        <title>Genome sequencing and assembly of the regulated plant pathogen Lachnellula willkommii and related sister species for the development of diagnostic species identification markers.</title>
        <authorList>
            <person name="Giroux E."/>
            <person name="Bilodeau G."/>
        </authorList>
    </citation>
    <scope>NUCLEOTIDE SEQUENCE [LARGE SCALE GENOMIC DNA]</scope>
    <source>
        <strain evidence="5 6">CBS 268.59</strain>
    </source>
</reference>
<dbReference type="GO" id="GO:0008171">
    <property type="term" value="F:O-methyltransferase activity"/>
    <property type="evidence" value="ECO:0007669"/>
    <property type="project" value="InterPro"/>
</dbReference>